<dbReference type="Pfam" id="PF00903">
    <property type="entry name" value="Glyoxalase"/>
    <property type="match status" value="1"/>
</dbReference>
<evidence type="ECO:0000313" key="4">
    <source>
        <dbReference type="Proteomes" id="UP001597110"/>
    </source>
</evidence>
<accession>A0A6B7LH09</accession>
<proteinExistence type="predicted"/>
<reference evidence="2" key="4">
    <citation type="submission" date="2024-09" db="EMBL/GenBank/DDBJ databases">
        <authorList>
            <person name="Sun Q."/>
            <person name="Mori K."/>
        </authorList>
    </citation>
    <scope>NUCLEOTIDE SEQUENCE</scope>
    <source>
        <strain evidence="2">CCUG 55585</strain>
    </source>
</reference>
<protein>
    <submittedName>
        <fullName evidence="3">Putative 3-hydroxyanthranilate 3,4-dioxygenase</fullName>
    </submittedName>
    <submittedName>
        <fullName evidence="2">VOC family protein</fullName>
    </submittedName>
</protein>
<feature type="domain" description="VOC" evidence="1">
    <location>
        <begin position="8"/>
        <end position="128"/>
    </location>
</feature>
<dbReference type="RefSeq" id="WP_386823421.1">
    <property type="nucleotide sequence ID" value="NZ_JBHTIF010000001.1"/>
</dbReference>
<reference evidence="2" key="1">
    <citation type="journal article" date="2014" name="Int. J. Syst. Evol. Microbiol.">
        <title>Complete genome of a new Firmicutes species belonging to the dominant human colonic microbiota ('Ruminococcus bicirculans') reveals two chromosomes and a selective capacity to utilize plant glucans.</title>
        <authorList>
            <consortium name="NISC Comparative Sequencing Program"/>
            <person name="Wegmann U."/>
            <person name="Louis P."/>
            <person name="Goesmann A."/>
            <person name="Henrissat B."/>
            <person name="Duncan S.H."/>
            <person name="Flint H.J."/>
        </authorList>
    </citation>
    <scope>NUCLEOTIDE SEQUENCE</scope>
    <source>
        <strain evidence="2">CCUG 55585</strain>
    </source>
</reference>
<dbReference type="InterPro" id="IPR029068">
    <property type="entry name" value="Glyas_Bleomycin-R_OHBP_Dase"/>
</dbReference>
<dbReference type="Proteomes" id="UP001597110">
    <property type="component" value="Unassembled WGS sequence"/>
</dbReference>
<dbReference type="SUPFAM" id="SSF54593">
    <property type="entry name" value="Glyoxalase/Bleomycin resistance protein/Dihydroxybiphenyl dioxygenase"/>
    <property type="match status" value="1"/>
</dbReference>
<keyword evidence="3" id="KW-0223">Dioxygenase</keyword>
<dbReference type="InterPro" id="IPR004360">
    <property type="entry name" value="Glyas_Fos-R_dOase_dom"/>
</dbReference>
<name>A0A6B7LH09_9GAMM</name>
<keyword evidence="3" id="KW-0560">Oxidoreductase</keyword>
<dbReference type="InterPro" id="IPR037523">
    <property type="entry name" value="VOC_core"/>
</dbReference>
<reference evidence="3" key="2">
    <citation type="submission" date="2018-12" db="EMBL/GenBank/DDBJ databases">
        <title>Xanthomonas-specific activity of kynurenine pathway metabolites in Lysobacter brunescens OH23.</title>
        <authorList>
            <person name="Laborda P."/>
            <person name="Ling J."/>
            <person name="Wu G."/>
            <person name="Liu F."/>
        </authorList>
    </citation>
    <scope>NUCLEOTIDE SEQUENCE</scope>
    <source>
        <strain evidence="3">OH23</strain>
    </source>
</reference>
<dbReference type="AlphaFoldDB" id="A0A6B7LH09"/>
<reference evidence="4" key="3">
    <citation type="journal article" date="2019" name="Int. J. Syst. Evol. Microbiol.">
        <title>The Global Catalogue of Microorganisms (GCM) 10K type strain sequencing project: providing services to taxonomists for standard genome sequencing and annotation.</title>
        <authorList>
            <consortium name="The Broad Institute Genomics Platform"/>
            <consortium name="The Broad Institute Genome Sequencing Center for Infectious Disease"/>
            <person name="Wu L."/>
            <person name="Ma J."/>
        </authorList>
    </citation>
    <scope>NUCLEOTIDE SEQUENCE [LARGE SCALE GENOMIC DNA]</scope>
    <source>
        <strain evidence="4">CCUG 55585</strain>
    </source>
</reference>
<dbReference type="GO" id="GO:0051213">
    <property type="term" value="F:dioxygenase activity"/>
    <property type="evidence" value="ECO:0007669"/>
    <property type="project" value="UniProtKB-KW"/>
</dbReference>
<evidence type="ECO:0000313" key="3">
    <source>
        <dbReference type="EMBL" id="QEZ90762.1"/>
    </source>
</evidence>
<gene>
    <name evidence="3" type="primary">peg_2865</name>
    <name evidence="2" type="ORF">ACFQ0E_09560</name>
</gene>
<dbReference type="PROSITE" id="PS51819">
    <property type="entry name" value="VOC"/>
    <property type="match status" value="1"/>
</dbReference>
<organism evidence="3">
    <name type="scientific">Lysobacter brunescens</name>
    <dbReference type="NCBI Taxonomy" id="262323"/>
    <lineage>
        <taxon>Bacteria</taxon>
        <taxon>Pseudomonadati</taxon>
        <taxon>Pseudomonadota</taxon>
        <taxon>Gammaproteobacteria</taxon>
        <taxon>Lysobacterales</taxon>
        <taxon>Lysobacteraceae</taxon>
        <taxon>Lysobacter</taxon>
    </lineage>
</organism>
<evidence type="ECO:0000259" key="1">
    <source>
        <dbReference type="PROSITE" id="PS51819"/>
    </source>
</evidence>
<dbReference type="EMBL" id="MK340491">
    <property type="protein sequence ID" value="QEZ90762.1"/>
    <property type="molecule type" value="Genomic_DNA"/>
</dbReference>
<evidence type="ECO:0000313" key="2">
    <source>
        <dbReference type="EMBL" id="MFD0725843.1"/>
    </source>
</evidence>
<dbReference type="Gene3D" id="3.10.180.10">
    <property type="entry name" value="2,3-Dihydroxybiphenyl 1,2-Dioxygenase, domain 1"/>
    <property type="match status" value="1"/>
</dbReference>
<keyword evidence="4" id="KW-1185">Reference proteome</keyword>
<sequence length="137" mass="15274">MTLARAVGINHVSLEVGDIKEAIAFYSQLMTFEVDDLEEDRCSLELGDQFIALTKGRVQESDGDRHFGLVVDDKEKVRARLIELGIPLLPGRFLGFLDPWGNHIEIVGYGNIRFAKTPDVLESMGMSDLRKTVTPTP</sequence>
<dbReference type="EMBL" id="JBHTIF010000001">
    <property type="protein sequence ID" value="MFD0725843.1"/>
    <property type="molecule type" value="Genomic_DNA"/>
</dbReference>